<dbReference type="EMBL" id="JAANES010000001">
    <property type="protein sequence ID" value="MBS3018553.1"/>
    <property type="molecule type" value="Genomic_DNA"/>
</dbReference>
<name>A0ABS5LPY5_9BURK</name>
<sequence>MAYFTVTGTNNSVAIINGNQVSKVIDFGSYRVIYQGSETNNYQVVNSLADILHLLKQ</sequence>
<proteinExistence type="predicted"/>
<comment type="caution">
    <text evidence="1">The sequence shown here is derived from an EMBL/GenBank/DDBJ whole genome shotgun (WGS) entry which is preliminary data.</text>
</comment>
<dbReference type="Proteomes" id="UP001647436">
    <property type="component" value="Unassembled WGS sequence"/>
</dbReference>
<protein>
    <submittedName>
        <fullName evidence="1">Uncharacterized protein</fullName>
    </submittedName>
</protein>
<accession>A0ABS5LPY5</accession>
<reference evidence="1 2" key="1">
    <citation type="submission" date="2020-03" db="EMBL/GenBank/DDBJ databases">
        <title>The role of nitrogen metabolism on polyethylene biodegradation.</title>
        <authorList>
            <person name="Peixoto J."/>
            <person name="Vizzotto C.S."/>
            <person name="Ramos A."/>
            <person name="Alves G."/>
            <person name="Steindorff A."/>
            <person name="Kruger R."/>
        </authorList>
    </citation>
    <scope>NUCLEOTIDE SEQUENCE [LARGE SCALE GENOMIC DNA]</scope>
    <source>
        <strain evidence="1 2">PE63</strain>
    </source>
</reference>
<evidence type="ECO:0000313" key="2">
    <source>
        <dbReference type="Proteomes" id="UP001647436"/>
    </source>
</evidence>
<gene>
    <name evidence="1" type="ORF">DJFAAGMI_01285</name>
</gene>
<evidence type="ECO:0000313" key="1">
    <source>
        <dbReference type="EMBL" id="MBS3018553.1"/>
    </source>
</evidence>
<keyword evidence="2" id="KW-1185">Reference proteome</keyword>
<organism evidence="1 2">
    <name type="scientific">Comamonas brasiliensis</name>
    <dbReference type="NCBI Taxonomy" id="1812482"/>
    <lineage>
        <taxon>Bacteria</taxon>
        <taxon>Pseudomonadati</taxon>
        <taxon>Pseudomonadota</taxon>
        <taxon>Betaproteobacteria</taxon>
        <taxon>Burkholderiales</taxon>
        <taxon>Comamonadaceae</taxon>
        <taxon>Comamonas</taxon>
    </lineage>
</organism>